<comment type="caution">
    <text evidence="11">The sequence shown here is derived from an EMBL/GenBank/DDBJ whole genome shotgun (WGS) entry which is preliminary data.</text>
</comment>
<dbReference type="Proteomes" id="UP000265355">
    <property type="component" value="Unassembled WGS sequence"/>
</dbReference>
<comment type="catalytic activity">
    <reaction evidence="1">
        <text>(7,8-dihydropterin-6-yl)methyl diphosphate + 4-aminobenzoate = 7,8-dihydropteroate + diphosphate</text>
        <dbReference type="Rhea" id="RHEA:19949"/>
        <dbReference type="ChEBI" id="CHEBI:17836"/>
        <dbReference type="ChEBI" id="CHEBI:17839"/>
        <dbReference type="ChEBI" id="CHEBI:33019"/>
        <dbReference type="ChEBI" id="CHEBI:72950"/>
        <dbReference type="EC" id="2.5.1.15"/>
    </reaction>
</comment>
<sequence>MGILNATPDSFSDGGRHLALDDALAQARRMVAAGADLVDVGGESTRPGAQRVDADEELRRVLPVVRELAAEGIVVSVDTMRAATAEACIGAGARVVNDVSGGLADQGMAAVVAGTDVDYVAMHWRGHSDTMTERATYADTVSEVRDELLARVAALVAAGLDPARIAIDPGLGFAKDAAHDWHLLGSLDAFTGLGHRVLVGASRKRFLGRLLPEGAGVAERDVPTAVVSALSARSGAWAVRVHDVASTRAALAVEAAWARGRAEALDAGSAGPSSAGLSE</sequence>
<comment type="cofactor">
    <cofactor evidence="2">
        <name>Mg(2+)</name>
        <dbReference type="ChEBI" id="CHEBI:18420"/>
    </cofactor>
</comment>
<evidence type="ECO:0000256" key="8">
    <source>
        <dbReference type="ARBA" id="ARBA00022842"/>
    </source>
</evidence>
<dbReference type="GO" id="GO:0004156">
    <property type="term" value="F:dihydropteroate synthase activity"/>
    <property type="evidence" value="ECO:0007669"/>
    <property type="project" value="UniProtKB-EC"/>
</dbReference>
<dbReference type="Gene3D" id="3.20.20.20">
    <property type="entry name" value="Dihydropteroate synthase-like"/>
    <property type="match status" value="1"/>
</dbReference>
<dbReference type="PANTHER" id="PTHR20941">
    <property type="entry name" value="FOLATE SYNTHESIS PROTEINS"/>
    <property type="match status" value="1"/>
</dbReference>
<proteinExistence type="inferred from homology"/>
<keyword evidence="6 11" id="KW-0808">Transferase</keyword>
<accession>A0ABX9N511</accession>
<reference evidence="11 12" key="1">
    <citation type="submission" date="2018-08" db="EMBL/GenBank/DDBJ databases">
        <title>Genome Sequence of Clavibacter michiganensis Subspecies type strains, and the Atypical Peach-Colored Strains Isolated from Tomato.</title>
        <authorList>
            <person name="Osdaghi E."/>
            <person name="Portier P."/>
            <person name="Briand M."/>
            <person name="Jacques M.-A."/>
        </authorList>
    </citation>
    <scope>NUCLEOTIDE SEQUENCE [LARGE SCALE GENOMIC DNA]</scope>
    <source>
        <strain evidence="11 12">CFBP 8216</strain>
    </source>
</reference>
<organism evidence="11 12">
    <name type="scientific">Clavibacter californiensis</name>
    <dbReference type="NCBI Taxonomy" id="1401995"/>
    <lineage>
        <taxon>Bacteria</taxon>
        <taxon>Bacillati</taxon>
        <taxon>Actinomycetota</taxon>
        <taxon>Actinomycetes</taxon>
        <taxon>Micrococcales</taxon>
        <taxon>Microbacteriaceae</taxon>
        <taxon>Clavibacter</taxon>
    </lineage>
</organism>
<evidence type="ECO:0000256" key="2">
    <source>
        <dbReference type="ARBA" id="ARBA00001946"/>
    </source>
</evidence>
<evidence type="ECO:0000256" key="4">
    <source>
        <dbReference type="ARBA" id="ARBA00009503"/>
    </source>
</evidence>
<comment type="pathway">
    <text evidence="3">Cofactor biosynthesis; tetrahydrofolate biosynthesis; 7,8-dihydrofolate from 2-amino-4-hydroxy-6-hydroxymethyl-7,8-dihydropteridine diphosphate and 4-aminobenzoate: step 1/2.</text>
</comment>
<protein>
    <recommendedName>
        <fullName evidence="5">dihydropteroate synthase</fullName>
        <ecNumber evidence="5">2.5.1.15</ecNumber>
    </recommendedName>
</protein>
<dbReference type="NCBIfam" id="TIGR01496">
    <property type="entry name" value="DHPS"/>
    <property type="match status" value="1"/>
</dbReference>
<dbReference type="Pfam" id="PF00809">
    <property type="entry name" value="Pterin_bind"/>
    <property type="match status" value="1"/>
</dbReference>
<keyword evidence="7" id="KW-0479">Metal-binding</keyword>
<keyword evidence="12" id="KW-1185">Reference proteome</keyword>
<evidence type="ECO:0000259" key="10">
    <source>
        <dbReference type="PROSITE" id="PS50972"/>
    </source>
</evidence>
<evidence type="ECO:0000256" key="9">
    <source>
        <dbReference type="ARBA" id="ARBA00022909"/>
    </source>
</evidence>
<dbReference type="InterPro" id="IPR006390">
    <property type="entry name" value="DHP_synth_dom"/>
</dbReference>
<dbReference type="SUPFAM" id="SSF51717">
    <property type="entry name" value="Dihydropteroate synthetase-like"/>
    <property type="match status" value="1"/>
</dbReference>
<keyword evidence="9" id="KW-0289">Folate biosynthesis</keyword>
<name>A0ABX9N511_9MICO</name>
<gene>
    <name evidence="11" type="primary">folP</name>
    <name evidence="11" type="ORF">DZF98_08960</name>
</gene>
<evidence type="ECO:0000256" key="1">
    <source>
        <dbReference type="ARBA" id="ARBA00000012"/>
    </source>
</evidence>
<evidence type="ECO:0000256" key="3">
    <source>
        <dbReference type="ARBA" id="ARBA00004763"/>
    </source>
</evidence>
<comment type="similarity">
    <text evidence="4">Belongs to the DHPS family.</text>
</comment>
<dbReference type="InterPro" id="IPR011005">
    <property type="entry name" value="Dihydropteroate_synth-like_sf"/>
</dbReference>
<feature type="domain" description="Pterin-binding" evidence="10">
    <location>
        <begin position="1"/>
        <end position="252"/>
    </location>
</feature>
<dbReference type="EC" id="2.5.1.15" evidence="5"/>
<dbReference type="PROSITE" id="PS00793">
    <property type="entry name" value="DHPS_2"/>
    <property type="match status" value="1"/>
</dbReference>
<evidence type="ECO:0000256" key="5">
    <source>
        <dbReference type="ARBA" id="ARBA00012458"/>
    </source>
</evidence>
<dbReference type="EMBL" id="QWEE01000134">
    <property type="protein sequence ID" value="RII91673.1"/>
    <property type="molecule type" value="Genomic_DNA"/>
</dbReference>
<evidence type="ECO:0000313" key="12">
    <source>
        <dbReference type="Proteomes" id="UP000265355"/>
    </source>
</evidence>
<dbReference type="InterPro" id="IPR045031">
    <property type="entry name" value="DHP_synth-like"/>
</dbReference>
<evidence type="ECO:0000256" key="7">
    <source>
        <dbReference type="ARBA" id="ARBA00022723"/>
    </source>
</evidence>
<dbReference type="InterPro" id="IPR000489">
    <property type="entry name" value="Pterin-binding_dom"/>
</dbReference>
<evidence type="ECO:0000256" key="6">
    <source>
        <dbReference type="ARBA" id="ARBA00022679"/>
    </source>
</evidence>
<keyword evidence="8" id="KW-0460">Magnesium</keyword>
<dbReference type="PANTHER" id="PTHR20941:SF1">
    <property type="entry name" value="FOLIC ACID SYNTHESIS PROTEIN FOL1"/>
    <property type="match status" value="1"/>
</dbReference>
<dbReference type="CDD" id="cd00739">
    <property type="entry name" value="DHPS"/>
    <property type="match status" value="1"/>
</dbReference>
<evidence type="ECO:0000313" key="11">
    <source>
        <dbReference type="EMBL" id="RII91673.1"/>
    </source>
</evidence>
<dbReference type="PROSITE" id="PS50972">
    <property type="entry name" value="PTERIN_BINDING"/>
    <property type="match status" value="1"/>
</dbReference>